<feature type="transmembrane region" description="Helical" evidence="2">
    <location>
        <begin position="336"/>
        <end position="361"/>
    </location>
</feature>
<sequence>MFSSTSASVTNSQESPPLRPPSPSSTYPIMMLSGETNQVRNVHQNQHHTFDEDERSFGGEGERRIGGENDSVAVDDDDDNTISATNSNISSLALAMLLMSSASALSTTTLSPDLVHHHIRHSSSSSSFSVPFFSASKTIHSSKSEVLQKHSKRYFRARKSDKFMLANLSSSSSSTLAYSFRDRAPNETMIMLTTASPTTMNPFRFGETNRSSYLKDQIQSIHSIFSTSSPSIEATLPLTPISMSSYSTSSSSSIRSSSSSTIWSPIAASKIDLSDGQSDDFNKRNSNNYSDQLLSMAMAIIQNNNGGVNDDYLSDLSGDADSGDDGADQSAYYQTLLITIIFGMIMVFTIVGNIMVIYAIFNYRPLHNVKICLWSRWRSPISLSLF</sequence>
<dbReference type="Proteomes" id="UP000070412">
    <property type="component" value="Unassembled WGS sequence"/>
</dbReference>
<evidence type="ECO:0000313" key="3">
    <source>
        <dbReference type="EMBL" id="KAF7489616.1"/>
    </source>
</evidence>
<organism evidence="3">
    <name type="scientific">Sarcoptes scabiei</name>
    <name type="common">Itch mite</name>
    <name type="synonym">Acarus scabiei</name>
    <dbReference type="NCBI Taxonomy" id="52283"/>
    <lineage>
        <taxon>Eukaryota</taxon>
        <taxon>Metazoa</taxon>
        <taxon>Ecdysozoa</taxon>
        <taxon>Arthropoda</taxon>
        <taxon>Chelicerata</taxon>
        <taxon>Arachnida</taxon>
        <taxon>Acari</taxon>
        <taxon>Acariformes</taxon>
        <taxon>Sarcoptiformes</taxon>
        <taxon>Astigmata</taxon>
        <taxon>Psoroptidia</taxon>
        <taxon>Sarcoptoidea</taxon>
        <taxon>Sarcoptidae</taxon>
        <taxon>Sarcoptinae</taxon>
        <taxon>Sarcoptes</taxon>
    </lineage>
</organism>
<accession>A0A834VAJ8</accession>
<dbReference type="AlphaFoldDB" id="A0A834VAJ8"/>
<evidence type="ECO:0000313" key="5">
    <source>
        <dbReference type="Proteomes" id="UP000070412"/>
    </source>
</evidence>
<keyword evidence="2" id="KW-0812">Transmembrane</keyword>
<protein>
    <submittedName>
        <fullName evidence="3 4">Uncharacterized protein</fullName>
    </submittedName>
</protein>
<evidence type="ECO:0000313" key="4">
    <source>
        <dbReference type="EnsemblMetazoa" id="KAF7489616.1"/>
    </source>
</evidence>
<dbReference type="Gene3D" id="1.20.1070.10">
    <property type="entry name" value="Rhodopsin 7-helix transmembrane proteins"/>
    <property type="match status" value="1"/>
</dbReference>
<feature type="compositionally biased region" description="Basic and acidic residues" evidence="1">
    <location>
        <begin position="55"/>
        <end position="67"/>
    </location>
</feature>
<keyword evidence="2" id="KW-0472">Membrane</keyword>
<feature type="region of interest" description="Disordered" evidence="1">
    <location>
        <begin position="1"/>
        <end position="26"/>
    </location>
</feature>
<keyword evidence="2" id="KW-1133">Transmembrane helix</keyword>
<reference evidence="5" key="1">
    <citation type="journal article" date="2020" name="PLoS Negl. Trop. Dis.">
        <title>High-quality nuclear genome for Sarcoptes scabiei-A critical resource for a neglected parasite.</title>
        <authorList>
            <person name="Korhonen P.K."/>
            <person name="Gasser R.B."/>
            <person name="Ma G."/>
            <person name="Wang T."/>
            <person name="Stroehlein A.J."/>
            <person name="Young N.D."/>
            <person name="Ang C.S."/>
            <person name="Fernando D.D."/>
            <person name="Lu H.C."/>
            <person name="Taylor S."/>
            <person name="Reynolds S.L."/>
            <person name="Mofiz E."/>
            <person name="Najaraj S.H."/>
            <person name="Gowda H."/>
            <person name="Madugundu A."/>
            <person name="Renuse S."/>
            <person name="Holt D."/>
            <person name="Pandey A."/>
            <person name="Papenfuss A.T."/>
            <person name="Fischer K."/>
        </authorList>
    </citation>
    <scope>NUCLEOTIDE SEQUENCE [LARGE SCALE GENOMIC DNA]</scope>
</reference>
<dbReference type="OrthoDB" id="6432764at2759"/>
<feature type="compositionally biased region" description="Polar residues" evidence="1">
    <location>
        <begin position="1"/>
        <end position="11"/>
    </location>
</feature>
<reference evidence="3" key="2">
    <citation type="submission" date="2020-01" db="EMBL/GenBank/DDBJ databases">
        <authorList>
            <person name="Korhonen P.K.K."/>
            <person name="Guangxu M.G."/>
            <person name="Wang T.W."/>
            <person name="Stroehlein A.J.S."/>
            <person name="Young N.D."/>
            <person name="Ang C.-S.A."/>
            <person name="Fernando D.W.F."/>
            <person name="Lu H.L."/>
            <person name="Taylor S.T."/>
            <person name="Ehtesham M.E.M."/>
            <person name="Najaraj S.H.N."/>
            <person name="Harsha G.H.G."/>
            <person name="Madugundu A.M."/>
            <person name="Renuse S.R."/>
            <person name="Holt D.H."/>
            <person name="Pandey A.P."/>
            <person name="Papenfuss A.P."/>
            <person name="Gasser R.B.G."/>
            <person name="Fischer K.F."/>
        </authorList>
    </citation>
    <scope>NUCLEOTIDE SEQUENCE</scope>
    <source>
        <strain evidence="3">SSS_KF_BRIS2020</strain>
    </source>
</reference>
<evidence type="ECO:0000256" key="1">
    <source>
        <dbReference type="SAM" id="MobiDB-lite"/>
    </source>
</evidence>
<dbReference type="EMBL" id="WVUK01000064">
    <property type="protein sequence ID" value="KAF7489616.1"/>
    <property type="molecule type" value="Genomic_DNA"/>
</dbReference>
<gene>
    <name evidence="3" type="ORF">SSS_7090</name>
</gene>
<reference evidence="4" key="3">
    <citation type="submission" date="2022-06" db="UniProtKB">
        <authorList>
            <consortium name="EnsemblMetazoa"/>
        </authorList>
    </citation>
    <scope>IDENTIFICATION</scope>
</reference>
<proteinExistence type="predicted"/>
<evidence type="ECO:0000256" key="2">
    <source>
        <dbReference type="SAM" id="Phobius"/>
    </source>
</evidence>
<dbReference type="EnsemblMetazoa" id="SSS_7090s_mrna">
    <property type="protein sequence ID" value="KAF7489616.1"/>
    <property type="gene ID" value="SSS_7090"/>
</dbReference>
<feature type="region of interest" description="Disordered" evidence="1">
    <location>
        <begin position="47"/>
        <end position="79"/>
    </location>
</feature>
<name>A0A834VAJ8_SARSC</name>
<keyword evidence="5" id="KW-1185">Reference proteome</keyword>